<dbReference type="Gene3D" id="4.10.400.10">
    <property type="entry name" value="Low-density Lipoprotein Receptor"/>
    <property type="match status" value="1"/>
</dbReference>
<feature type="disulfide bond" evidence="2">
    <location>
        <begin position="457"/>
        <end position="469"/>
    </location>
</feature>
<dbReference type="AlphaFoldDB" id="A0AAE1BJP0"/>
<dbReference type="CDD" id="cd00112">
    <property type="entry name" value="LDLa"/>
    <property type="match status" value="1"/>
</dbReference>
<dbReference type="InterPro" id="IPR036055">
    <property type="entry name" value="LDL_receptor-like_sf"/>
</dbReference>
<dbReference type="CDD" id="cd00037">
    <property type="entry name" value="CLECT"/>
    <property type="match status" value="1"/>
</dbReference>
<keyword evidence="5" id="KW-1185">Reference proteome</keyword>
<dbReference type="Pfam" id="PF00059">
    <property type="entry name" value="Lectin_C"/>
    <property type="match status" value="1"/>
</dbReference>
<dbReference type="Gene3D" id="2.70.170.10">
    <property type="entry name" value="Neurotransmitter-gated ion-channel ligand-binding domain"/>
    <property type="match status" value="1"/>
</dbReference>
<comment type="caution">
    <text evidence="4">The sequence shown here is derived from an EMBL/GenBank/DDBJ whole genome shotgun (WGS) entry which is preliminary data.</text>
</comment>
<dbReference type="PROSITE" id="PS50068">
    <property type="entry name" value="LDLRA_2"/>
    <property type="match status" value="1"/>
</dbReference>
<protein>
    <recommendedName>
        <fullName evidence="3">C-type lectin domain-containing protein</fullName>
    </recommendedName>
</protein>
<dbReference type="Gene3D" id="2.60.120.200">
    <property type="match status" value="1"/>
</dbReference>
<dbReference type="Pfam" id="PF00057">
    <property type="entry name" value="Ldl_recept_a"/>
    <property type="match status" value="1"/>
</dbReference>
<name>A0AAE1BJP0_PETCI</name>
<reference evidence="4" key="1">
    <citation type="submission" date="2023-10" db="EMBL/GenBank/DDBJ databases">
        <title>Genome assemblies of two species of porcelain crab, Petrolisthes cinctipes and Petrolisthes manimaculis (Anomura: Porcellanidae).</title>
        <authorList>
            <person name="Angst P."/>
        </authorList>
    </citation>
    <scope>NUCLEOTIDE SEQUENCE</scope>
    <source>
        <strain evidence="4">PB745_01</strain>
        <tissue evidence="4">Gill</tissue>
    </source>
</reference>
<dbReference type="SMART" id="SM00192">
    <property type="entry name" value="LDLa"/>
    <property type="match status" value="1"/>
</dbReference>
<dbReference type="GO" id="GO:0005230">
    <property type="term" value="F:extracellular ligand-gated monoatomic ion channel activity"/>
    <property type="evidence" value="ECO:0007669"/>
    <property type="project" value="InterPro"/>
</dbReference>
<dbReference type="SUPFAM" id="SSF56436">
    <property type="entry name" value="C-type lectin-like"/>
    <property type="match status" value="1"/>
</dbReference>
<organism evidence="4 5">
    <name type="scientific">Petrolisthes cinctipes</name>
    <name type="common">Flat porcelain crab</name>
    <dbReference type="NCBI Taxonomy" id="88211"/>
    <lineage>
        <taxon>Eukaryota</taxon>
        <taxon>Metazoa</taxon>
        <taxon>Ecdysozoa</taxon>
        <taxon>Arthropoda</taxon>
        <taxon>Crustacea</taxon>
        <taxon>Multicrustacea</taxon>
        <taxon>Malacostraca</taxon>
        <taxon>Eumalacostraca</taxon>
        <taxon>Eucarida</taxon>
        <taxon>Decapoda</taxon>
        <taxon>Pleocyemata</taxon>
        <taxon>Anomura</taxon>
        <taxon>Galatheoidea</taxon>
        <taxon>Porcellanidae</taxon>
        <taxon>Petrolisthes</taxon>
    </lineage>
</organism>
<keyword evidence="1 2" id="KW-1015">Disulfide bond</keyword>
<evidence type="ECO:0000313" key="5">
    <source>
        <dbReference type="Proteomes" id="UP001286313"/>
    </source>
</evidence>
<dbReference type="EMBL" id="JAWQEG010007617">
    <property type="protein sequence ID" value="KAK3852022.1"/>
    <property type="molecule type" value="Genomic_DNA"/>
</dbReference>
<gene>
    <name evidence="4" type="ORF">Pcinc_041370</name>
</gene>
<dbReference type="GO" id="GO:0016020">
    <property type="term" value="C:membrane"/>
    <property type="evidence" value="ECO:0007669"/>
    <property type="project" value="InterPro"/>
</dbReference>
<dbReference type="SUPFAM" id="SSF57424">
    <property type="entry name" value="LDL receptor-like module"/>
    <property type="match status" value="1"/>
</dbReference>
<dbReference type="Proteomes" id="UP001286313">
    <property type="component" value="Unassembled WGS sequence"/>
</dbReference>
<dbReference type="InterPro" id="IPR036734">
    <property type="entry name" value="Neur_chan_lig-bd_sf"/>
</dbReference>
<dbReference type="PROSITE" id="PS50041">
    <property type="entry name" value="C_TYPE_LECTIN_2"/>
    <property type="match status" value="1"/>
</dbReference>
<dbReference type="SUPFAM" id="SSF63712">
    <property type="entry name" value="Nicotinic receptor ligand binding domain-like"/>
    <property type="match status" value="1"/>
</dbReference>
<evidence type="ECO:0000259" key="3">
    <source>
        <dbReference type="PROSITE" id="PS50041"/>
    </source>
</evidence>
<feature type="disulfide bond" evidence="2">
    <location>
        <begin position="464"/>
        <end position="482"/>
    </location>
</feature>
<accession>A0AAE1BJP0</accession>
<dbReference type="PROSITE" id="PS01209">
    <property type="entry name" value="LDLRA_1"/>
    <property type="match status" value="1"/>
</dbReference>
<dbReference type="InterPro" id="IPR016187">
    <property type="entry name" value="CTDL_fold"/>
</dbReference>
<dbReference type="InterPro" id="IPR006202">
    <property type="entry name" value="Neur_chan_lig-bd"/>
</dbReference>
<dbReference type="InterPro" id="IPR023415">
    <property type="entry name" value="LDLR_class-A_CS"/>
</dbReference>
<dbReference type="Pfam" id="PF02931">
    <property type="entry name" value="Neur_chan_LBD"/>
    <property type="match status" value="1"/>
</dbReference>
<sequence length="658" mass="75088">MSLTQCKRMSSAGSRAEWVFEFQAQGNQSDSYLTPAETMVVPPLDALSFCVRLRFYFLWEVTGFLQVSDNSSGRLVHTIQAEVNLNYIRVTLSHFRRYHFLKNRLRALTWHHLCVTYNNDVTVSYLDGIEQDRHIPQLAEKITGNQIKIGAWDDNNSFSGQLSQARQVIHKSTEYCYFFLLLQVNIWSRALTPNEVLELAECIKGEEGDVVPWRGPWQAVGDVTVAKQSISKLCEEASGTDFFIFTQATGNQAFQVCEGLGGFVPHPESEAEYNTIMKAVREHELGGAEVCKSFWVGITDEEEEGVWTLVKHLSRVSPPWAVDEPDGDKLENCAVAEGPLQIADSRCDALWCVVCTVPRRPVWSMLGTCERYKRNTHFVALQDQSDKLLFRGYSDYRIILSDNGMEWLWWDWRNNQTVASITKAVNNVPIGRQNWTLQRAMCGQAEGDVRLLLLTPCGVGSFSCDDASCIHLYQRCDLKFDCADKSDESGCQLVRYPPVYRPDLPPVVDTRNNMSQPLPVSLEIIIESVDVDTPSMHMHVNLNVSMTWKETRLKYLNLNEDFTLNRVPYETMQNVWVPVVDFTNTKGNHITQTDHEATMVVNMLGTPTLGEDKHPEEVEVYRGPENPISVRRKYSITFQCQFDLKMYPFDEQVSESLF</sequence>
<evidence type="ECO:0000256" key="2">
    <source>
        <dbReference type="PROSITE-ProRule" id="PRU00124"/>
    </source>
</evidence>
<evidence type="ECO:0000256" key="1">
    <source>
        <dbReference type="ARBA" id="ARBA00023157"/>
    </source>
</evidence>
<dbReference type="InterPro" id="IPR002172">
    <property type="entry name" value="LDrepeatLR_classA_rpt"/>
</dbReference>
<dbReference type="Gene3D" id="3.10.100.10">
    <property type="entry name" value="Mannose-Binding Protein A, subunit A"/>
    <property type="match status" value="1"/>
</dbReference>
<feature type="domain" description="C-type lectin" evidence="3">
    <location>
        <begin position="238"/>
        <end position="356"/>
    </location>
</feature>
<dbReference type="InterPro" id="IPR013320">
    <property type="entry name" value="ConA-like_dom_sf"/>
</dbReference>
<dbReference type="SUPFAM" id="SSF49899">
    <property type="entry name" value="Concanavalin A-like lectins/glucanases"/>
    <property type="match status" value="1"/>
</dbReference>
<evidence type="ECO:0000313" key="4">
    <source>
        <dbReference type="EMBL" id="KAK3852022.1"/>
    </source>
</evidence>
<proteinExistence type="predicted"/>
<dbReference type="InterPro" id="IPR016186">
    <property type="entry name" value="C-type_lectin-like/link_sf"/>
</dbReference>
<dbReference type="InterPro" id="IPR001304">
    <property type="entry name" value="C-type_lectin-like"/>
</dbReference>
<feature type="disulfide bond" evidence="2">
    <location>
        <begin position="476"/>
        <end position="491"/>
    </location>
</feature>